<reference evidence="4" key="2">
    <citation type="submission" date="2012-01" db="EMBL/GenBank/DDBJ databases">
        <title>Complete sequence of chromosome of Rahnella aquatilis CIP 78.65.</title>
        <authorList>
            <person name="Lucas S."/>
            <person name="Han J."/>
            <person name="Lapidus A."/>
            <person name="Cheng J.-F."/>
            <person name="Goodwin L."/>
            <person name="Pitluck S."/>
            <person name="Peters L."/>
            <person name="Ovchinnikova G."/>
            <person name="Held B."/>
            <person name="Detter J.C."/>
            <person name="Han C."/>
            <person name="Tapia R."/>
            <person name="Land M."/>
            <person name="Hauser L."/>
            <person name="Kyrpides N."/>
            <person name="Ivanova N."/>
            <person name="Pagani I."/>
            <person name="Sobecky P."/>
            <person name="Martinez R."/>
            <person name="Woyke T."/>
        </authorList>
    </citation>
    <scope>NUCLEOTIDE SEQUENCE [LARGE SCALE GENOMIC DNA]</scope>
    <source>
        <strain evidence="4">ATCC 33071 / DSM 4594 / JCM 1683 / NBRC 105701 / NCIMB 13365 / CIP 78.65</strain>
    </source>
</reference>
<reference evidence="3 4" key="1">
    <citation type="journal article" date="2012" name="J. Bacteriol.">
        <title>Complete Genome Sequence of Rahnella aquatilis CIP 78.65.</title>
        <authorList>
            <person name="Martinez R.J."/>
            <person name="Bruce D."/>
            <person name="Detter C."/>
            <person name="Goodwin L.A."/>
            <person name="Han J."/>
            <person name="Han C.S."/>
            <person name="Held B."/>
            <person name="Land M.L."/>
            <person name="Mikhailova N."/>
            <person name="Nolan M."/>
            <person name="Pennacchio L."/>
            <person name="Pitluck S."/>
            <person name="Tapia R."/>
            <person name="Woyke T."/>
            <person name="Sobecky P.A."/>
        </authorList>
    </citation>
    <scope>NUCLEOTIDE SEQUENCE [LARGE SCALE GENOMIC DNA]</scope>
    <source>
        <strain evidence="4">ATCC 33071 / DSM 4594 / JCM 1683 / NBRC 105701 / NCIMB 13365 / CIP 78.65</strain>
    </source>
</reference>
<dbReference type="Pfam" id="PF03009">
    <property type="entry name" value="GDPD"/>
    <property type="match status" value="1"/>
</dbReference>
<evidence type="ECO:0000259" key="2">
    <source>
        <dbReference type="Pfam" id="PF03009"/>
    </source>
</evidence>
<proteinExistence type="predicted"/>
<dbReference type="GO" id="GO:0070291">
    <property type="term" value="P:N-acylethanolamine metabolic process"/>
    <property type="evidence" value="ECO:0007669"/>
    <property type="project" value="TreeGrafter"/>
</dbReference>
<dbReference type="PANTHER" id="PTHR46320:SF1">
    <property type="entry name" value="GLYCEROPHOSPHODIESTER PHOSPHODIESTERASE 1"/>
    <property type="match status" value="1"/>
</dbReference>
<protein>
    <submittedName>
        <fullName evidence="3">Glycerophosphoryl diester phosphodiesterase</fullName>
    </submittedName>
</protein>
<evidence type="ECO:0000313" key="4">
    <source>
        <dbReference type="Proteomes" id="UP000009010"/>
    </source>
</evidence>
<dbReference type="KEGG" id="raq:Rahaq2_3798"/>
<dbReference type="InterPro" id="IPR030395">
    <property type="entry name" value="GP_PDE_dom"/>
</dbReference>
<feature type="chain" id="PRO_5003562107" evidence="1">
    <location>
        <begin position="24"/>
        <end position="802"/>
    </location>
</feature>
<keyword evidence="4" id="KW-1185">Reference proteome</keyword>
<dbReference type="eggNOG" id="COG0584">
    <property type="taxonomic scope" value="Bacteria"/>
</dbReference>
<dbReference type="Proteomes" id="UP000009010">
    <property type="component" value="Chromosome"/>
</dbReference>
<sequence>MDIKFRATLGALCLLSICSSAKAATECMFTYQWHIPISYTEKIVLTDQAPPTSGYVELAAQTSTQFITSNTIHSTCNPGQDGQAFSGSVADYQGSLETYTTKEGKNVELYPTSMPGIYYGVKMYSKQCPQMGGYIPPNKDWTFIYDIGDDKETECLKNDEPYYFELAFFMGSDYKPKEDSILLQNLPIEEHGHFKLSGSDGDSNPGSVTVLTVEFTAELKKNASACISASTLLNEMQNHLAINNLVTTAQHRGDFDDTRPENSLDAFHLSYDRCRPNVETDVRETSDHQLVVFHDLNVGKMLEPGYDPVSGLGPNDALSTLTLAQLQSKFLVNVATRQPTTLTVPTVDEMLQDYISYNGQSLIYLETKSSSVIIPTALALYRKSVDFSSSNLLKRVIMKVNMAEYPSPDLWNHALVSAGIPTGTTIMIDPVITPNDASKINELPDSTFACPAGVTDTKSICAVRAWAQAPVTLAPMVSVLIKDSSDFTQAVDKENIQGSYSAPTSLAVSNTRSGSIAHIVAEIKSAGKALEVFSPVPDYMLWKNFNFYTETVYDKNIPQDIPVRDAFYNNDSSCCYRVLDKLSPSTIATEATDYRLNLGWLRDIGANIITADDTDSINTYFSQAGGLDTTLTPYTKAPSFYMQSLLSWQLGIAVAPSALLSSAKDAQFLWSNNDSYAWTYRLDAPSQAYESGHSPYILLTRQPDGRVIVWPLKATSQCLRSNLSSASWDYVYWKNDCKSLNSQWEMQPSVDDKRYFSLIDANKMTLTWTYSGKLYWGYNYGYVYVDKPTTLSTPYYWKLGQD</sequence>
<dbReference type="RefSeq" id="WP_015698646.1">
    <property type="nucleotide sequence ID" value="NC_016818.1"/>
</dbReference>
<organism evidence="3 4">
    <name type="scientific">Rahnella aquatilis (strain ATCC 33071 / DSM 4594 / JCM 1683 / NBRC 105701 / NCIMB 13365 / CIP 78.65)</name>
    <dbReference type="NCBI Taxonomy" id="745277"/>
    <lineage>
        <taxon>Bacteria</taxon>
        <taxon>Pseudomonadati</taxon>
        <taxon>Pseudomonadota</taxon>
        <taxon>Gammaproteobacteria</taxon>
        <taxon>Enterobacterales</taxon>
        <taxon>Yersiniaceae</taxon>
        <taxon>Rahnella</taxon>
    </lineage>
</organism>
<name>H2IR02_RAHAC</name>
<dbReference type="GO" id="GO:0008889">
    <property type="term" value="F:glycerophosphodiester phosphodiesterase activity"/>
    <property type="evidence" value="ECO:0007669"/>
    <property type="project" value="TreeGrafter"/>
</dbReference>
<dbReference type="GO" id="GO:0006580">
    <property type="term" value="P:ethanolamine metabolic process"/>
    <property type="evidence" value="ECO:0007669"/>
    <property type="project" value="TreeGrafter"/>
</dbReference>
<dbReference type="SUPFAM" id="SSF51695">
    <property type="entry name" value="PLC-like phosphodiesterases"/>
    <property type="match status" value="1"/>
</dbReference>
<dbReference type="PATRIC" id="fig|745277.3.peg.3641"/>
<dbReference type="AlphaFoldDB" id="H2IR02"/>
<dbReference type="InterPro" id="IPR017946">
    <property type="entry name" value="PLC-like_Pdiesterase_TIM-brl"/>
</dbReference>
<evidence type="ECO:0000256" key="1">
    <source>
        <dbReference type="SAM" id="SignalP"/>
    </source>
</evidence>
<evidence type="ECO:0000313" key="3">
    <source>
        <dbReference type="EMBL" id="AEX53580.1"/>
    </source>
</evidence>
<dbReference type="Gene3D" id="3.20.20.190">
    <property type="entry name" value="Phosphatidylinositol (PI) phosphodiesterase"/>
    <property type="match status" value="1"/>
</dbReference>
<keyword evidence="1" id="KW-0732">Signal</keyword>
<dbReference type="GO" id="GO:0005886">
    <property type="term" value="C:plasma membrane"/>
    <property type="evidence" value="ECO:0007669"/>
    <property type="project" value="TreeGrafter"/>
</dbReference>
<dbReference type="STRING" id="745277.Rahaq2_3798"/>
<dbReference type="HOGENOM" id="CLU_360504_0_0_6"/>
<dbReference type="GO" id="GO:0006644">
    <property type="term" value="P:phospholipid metabolic process"/>
    <property type="evidence" value="ECO:0007669"/>
    <property type="project" value="TreeGrafter"/>
</dbReference>
<dbReference type="PANTHER" id="PTHR46320">
    <property type="entry name" value="GLYCEROPHOSPHODIESTER PHOSPHODIESTERASE 1"/>
    <property type="match status" value="1"/>
</dbReference>
<feature type="domain" description="GP-PDE" evidence="2">
    <location>
        <begin position="251"/>
        <end position="374"/>
    </location>
</feature>
<feature type="signal peptide" evidence="1">
    <location>
        <begin position="1"/>
        <end position="23"/>
    </location>
</feature>
<accession>H2IR02</accession>
<dbReference type="EMBL" id="CP003244">
    <property type="protein sequence ID" value="AEX53580.1"/>
    <property type="molecule type" value="Genomic_DNA"/>
</dbReference>
<gene>
    <name evidence="3" type="ordered locus">Rahaq2_3798</name>
</gene>